<dbReference type="PROSITE" id="PS50928">
    <property type="entry name" value="ABC_TM1"/>
    <property type="match status" value="1"/>
</dbReference>
<keyword evidence="8 9" id="KW-0472">Membrane</keyword>
<keyword evidence="5 10" id="KW-0762">Sugar transport</keyword>
<dbReference type="AlphaFoldDB" id="A9KKT6"/>
<evidence type="ECO:0000256" key="3">
    <source>
        <dbReference type="ARBA" id="ARBA00022448"/>
    </source>
</evidence>
<dbReference type="KEGG" id="cpy:Cphy_2307"/>
<dbReference type="Gene3D" id="1.10.3720.10">
    <property type="entry name" value="MetI-like"/>
    <property type="match status" value="1"/>
</dbReference>
<evidence type="ECO:0000256" key="5">
    <source>
        <dbReference type="ARBA" id="ARBA00022597"/>
    </source>
</evidence>
<name>A9KKT6_LACP7</name>
<dbReference type="CDD" id="cd06261">
    <property type="entry name" value="TM_PBP2"/>
    <property type="match status" value="1"/>
</dbReference>
<sequence length="442" mass="50092">MKFLTAACSAVVWGSGQVINKQRLKGLMFFIVQAILVWVEMFTGTFAVITGRTEATFRNCGFFIKGIWGLITLGEIPRENSNVIVYDHSIMLLISGIIAATILLVFLFVYIWNIKDAYSTRKKMESDEVDSSIGYFKKLWNNSFEYIVIAPGLLMVAFIVVIPILFSLLVVFTNYNANFIPPKKIIEWTGFQTFRDIVTIKIWGTTFIKILIWTIVWAFLATFSSYTFGLLQAVLVNSKSTKFKKIWRGIFILPWAVPGLVSMLIFRAMLNHNGAVNAILLDLGLISEKIPFLSNTNWARFCLIMVNLWLGFPYFMMLISGVLTTIPEELYEAAQMDGANGFQLFRKISFPYIISATAPQIVMSVTHNFNNFGLIYFLTGGEPANPTYQMAGSTDILISWIFKLTLNQRMYNYAAAMSIFIFIVVASVSGFNLLRTRAFKED</sequence>
<protein>
    <recommendedName>
        <fullName evidence="10">Maltose/maltodextrin transport system permease protein</fullName>
    </recommendedName>
</protein>
<comment type="function">
    <text evidence="10">Part of the ABC transporter complex MalEFGK involved in maltose/maltodextrin import. Probably responsible for the translocation of the substrate across the membrane.</text>
</comment>
<gene>
    <name evidence="12" type="ordered locus">Cphy_2307</name>
</gene>
<evidence type="ECO:0000256" key="9">
    <source>
        <dbReference type="RuleBase" id="RU363032"/>
    </source>
</evidence>
<dbReference type="EMBL" id="CP000885">
    <property type="protein sequence ID" value="ABX42668.1"/>
    <property type="molecule type" value="Genomic_DNA"/>
</dbReference>
<dbReference type="GO" id="GO:1990060">
    <property type="term" value="C:maltose transport complex"/>
    <property type="evidence" value="ECO:0007669"/>
    <property type="project" value="TreeGrafter"/>
</dbReference>
<dbReference type="GO" id="GO:0042956">
    <property type="term" value="P:maltodextrin transmembrane transport"/>
    <property type="evidence" value="ECO:0007669"/>
    <property type="project" value="TreeGrafter"/>
</dbReference>
<evidence type="ECO:0000259" key="11">
    <source>
        <dbReference type="PROSITE" id="PS50928"/>
    </source>
</evidence>
<proteinExistence type="inferred from homology"/>
<keyword evidence="13" id="KW-1185">Reference proteome</keyword>
<dbReference type="SUPFAM" id="SSF160964">
    <property type="entry name" value="MalF N-terminal region-like"/>
    <property type="match status" value="1"/>
</dbReference>
<dbReference type="Proteomes" id="UP000000370">
    <property type="component" value="Chromosome"/>
</dbReference>
<feature type="transmembrane region" description="Helical" evidence="9">
    <location>
        <begin position="246"/>
        <end position="269"/>
    </location>
</feature>
<feature type="transmembrane region" description="Helical" evidence="9">
    <location>
        <begin position="210"/>
        <end position="234"/>
    </location>
</feature>
<keyword evidence="3 9" id="KW-0813">Transport</keyword>
<dbReference type="STRING" id="357809.Cphy_2307"/>
<comment type="similarity">
    <text evidence="2 10">Belongs to the binding-protein-dependent transport system permease family. MalFG subfamily.</text>
</comment>
<evidence type="ECO:0000256" key="4">
    <source>
        <dbReference type="ARBA" id="ARBA00022475"/>
    </source>
</evidence>
<evidence type="ECO:0000256" key="8">
    <source>
        <dbReference type="ARBA" id="ARBA00023136"/>
    </source>
</evidence>
<accession>A9KKT6</accession>
<keyword evidence="6 9" id="KW-0812">Transmembrane</keyword>
<dbReference type="PANTHER" id="PTHR47314">
    <property type="entry name" value="MALTOSE/MALTODEXTRIN TRANSPORT SYSTEM PERMEASE PROTEIN MALF"/>
    <property type="match status" value="1"/>
</dbReference>
<keyword evidence="4 10" id="KW-1003">Cell membrane</keyword>
<evidence type="ECO:0000256" key="10">
    <source>
        <dbReference type="RuleBase" id="RU367050"/>
    </source>
</evidence>
<dbReference type="InterPro" id="IPR000515">
    <property type="entry name" value="MetI-like"/>
</dbReference>
<feature type="transmembrane region" description="Helical" evidence="9">
    <location>
        <begin position="410"/>
        <end position="434"/>
    </location>
</feature>
<dbReference type="PANTHER" id="PTHR47314:SF1">
    <property type="entry name" value="MALTOSE_MALTODEXTRIN TRANSPORT SYSTEM PERMEASE PROTEIN MALF"/>
    <property type="match status" value="1"/>
</dbReference>
<reference evidence="13" key="1">
    <citation type="submission" date="2007-11" db="EMBL/GenBank/DDBJ databases">
        <title>Complete genome sequence of Clostridium phytofermentans ISDg.</title>
        <authorList>
            <person name="Leschine S.B."/>
            <person name="Warnick T.A."/>
            <person name="Blanchard J.L."/>
            <person name="Schnell D.J."/>
            <person name="Petit E.L."/>
            <person name="LaTouf W.G."/>
            <person name="Copeland A."/>
            <person name="Lucas S."/>
            <person name="Lapidus A."/>
            <person name="Barry K."/>
            <person name="Glavina del Rio T."/>
            <person name="Dalin E."/>
            <person name="Tice H."/>
            <person name="Pitluck S."/>
            <person name="Kiss H."/>
            <person name="Brettin T."/>
            <person name="Bruce D."/>
            <person name="Detter J.C."/>
            <person name="Han C."/>
            <person name="Kuske C."/>
            <person name="Schmutz J."/>
            <person name="Larimer F."/>
            <person name="Land M."/>
            <person name="Hauser L."/>
            <person name="Kyrpides N."/>
            <person name="Kim E.A."/>
            <person name="Richardson P."/>
        </authorList>
    </citation>
    <scope>NUCLEOTIDE SEQUENCE [LARGE SCALE GENOMIC DNA]</scope>
    <source>
        <strain evidence="13">ATCC 700394 / DSM 18823 / ISDg</strain>
    </source>
</reference>
<feature type="transmembrane region" description="Helical" evidence="9">
    <location>
        <begin position="146"/>
        <end position="172"/>
    </location>
</feature>
<evidence type="ECO:0000256" key="7">
    <source>
        <dbReference type="ARBA" id="ARBA00022989"/>
    </source>
</evidence>
<feature type="transmembrane region" description="Helical" evidence="9">
    <location>
        <begin position="26"/>
        <end position="48"/>
    </location>
</feature>
<evidence type="ECO:0000256" key="6">
    <source>
        <dbReference type="ARBA" id="ARBA00022692"/>
    </source>
</evidence>
<dbReference type="SUPFAM" id="SSF161098">
    <property type="entry name" value="MetI-like"/>
    <property type="match status" value="1"/>
</dbReference>
<evidence type="ECO:0000256" key="2">
    <source>
        <dbReference type="ARBA" id="ARBA00009047"/>
    </source>
</evidence>
<dbReference type="GO" id="GO:0015423">
    <property type="term" value="F:ABC-type maltose transporter activity"/>
    <property type="evidence" value="ECO:0007669"/>
    <property type="project" value="TreeGrafter"/>
</dbReference>
<evidence type="ECO:0000313" key="12">
    <source>
        <dbReference type="EMBL" id="ABX42668.1"/>
    </source>
</evidence>
<evidence type="ECO:0000313" key="13">
    <source>
        <dbReference type="Proteomes" id="UP000000370"/>
    </source>
</evidence>
<feature type="transmembrane region" description="Helical" evidence="9">
    <location>
        <begin position="90"/>
        <end position="114"/>
    </location>
</feature>
<dbReference type="OrthoDB" id="9778687at2"/>
<dbReference type="InterPro" id="IPR035906">
    <property type="entry name" value="MetI-like_sf"/>
</dbReference>
<feature type="transmembrane region" description="Helical" evidence="9">
    <location>
        <begin position="301"/>
        <end position="323"/>
    </location>
</feature>
<dbReference type="HOGENOM" id="CLU_016047_0_3_9"/>
<dbReference type="Pfam" id="PF00528">
    <property type="entry name" value="BPD_transp_1"/>
    <property type="match status" value="1"/>
</dbReference>
<dbReference type="RefSeq" id="WP_012200322.1">
    <property type="nucleotide sequence ID" value="NC_010001.1"/>
</dbReference>
<evidence type="ECO:0000256" key="1">
    <source>
        <dbReference type="ARBA" id="ARBA00004651"/>
    </source>
</evidence>
<comment type="subcellular location">
    <subcellularLocation>
        <location evidence="1 9">Cell membrane</location>
        <topology evidence="1 9">Multi-pass membrane protein</topology>
    </subcellularLocation>
</comment>
<keyword evidence="7 9" id="KW-1133">Transmembrane helix</keyword>
<organism evidence="12 13">
    <name type="scientific">Lachnoclostridium phytofermentans (strain ATCC 700394 / DSM 18823 / ISDg)</name>
    <name type="common">Clostridium phytofermentans</name>
    <dbReference type="NCBI Taxonomy" id="357809"/>
    <lineage>
        <taxon>Bacteria</taxon>
        <taxon>Bacillati</taxon>
        <taxon>Bacillota</taxon>
        <taxon>Clostridia</taxon>
        <taxon>Lachnospirales</taxon>
        <taxon>Lachnospiraceae</taxon>
    </lineage>
</organism>
<feature type="domain" description="ABC transmembrane type-1" evidence="11">
    <location>
        <begin position="211"/>
        <end position="432"/>
    </location>
</feature>
<dbReference type="eggNOG" id="COG1175">
    <property type="taxonomic scope" value="Bacteria"/>
</dbReference>